<feature type="domain" description="YCII-related" evidence="2">
    <location>
        <begin position="1"/>
        <end position="88"/>
    </location>
</feature>
<protein>
    <submittedName>
        <fullName evidence="3">YciI family protein</fullName>
    </submittedName>
</protein>
<dbReference type="SUPFAM" id="SSF54909">
    <property type="entry name" value="Dimeric alpha+beta barrel"/>
    <property type="match status" value="1"/>
</dbReference>
<dbReference type="InterPro" id="IPR005545">
    <property type="entry name" value="YCII"/>
</dbReference>
<dbReference type="Pfam" id="PF03795">
    <property type="entry name" value="YCII"/>
    <property type="match status" value="1"/>
</dbReference>
<dbReference type="Proteomes" id="UP000248975">
    <property type="component" value="Unassembled WGS sequence"/>
</dbReference>
<name>A0A2W5UB34_CERSP</name>
<dbReference type="InterPro" id="IPR011008">
    <property type="entry name" value="Dimeric_a/b-barrel"/>
</dbReference>
<dbReference type="EMBL" id="QFQS01000001">
    <property type="protein sequence ID" value="PZR00594.1"/>
    <property type="molecule type" value="Genomic_DNA"/>
</dbReference>
<comment type="similarity">
    <text evidence="1">Belongs to the YciI family.</text>
</comment>
<sequence length="99" mass="10880">MAWLILSEDGPDGPALRADADLMAAHWRYELSIQNRILAAGSLRSDDGRTKNGSLLIVDADTREDAMALIEADPATKAGLRGTITIRYWHPAILDHKEL</sequence>
<dbReference type="Gene3D" id="3.30.70.1060">
    <property type="entry name" value="Dimeric alpha+beta barrel"/>
    <property type="match status" value="1"/>
</dbReference>
<evidence type="ECO:0000256" key="1">
    <source>
        <dbReference type="ARBA" id="ARBA00007689"/>
    </source>
</evidence>
<dbReference type="AlphaFoldDB" id="A0A2W5UB34"/>
<accession>A0A2W5UB34</accession>
<evidence type="ECO:0000313" key="4">
    <source>
        <dbReference type="Proteomes" id="UP000248975"/>
    </source>
</evidence>
<evidence type="ECO:0000313" key="3">
    <source>
        <dbReference type="EMBL" id="PZR00594.1"/>
    </source>
</evidence>
<comment type="caution">
    <text evidence="3">The sequence shown here is derived from an EMBL/GenBank/DDBJ whole genome shotgun (WGS) entry which is preliminary data.</text>
</comment>
<gene>
    <name evidence="3" type="ORF">DI533_08605</name>
</gene>
<organism evidence="3 4">
    <name type="scientific">Cereibacter sphaeroides</name>
    <name type="common">Rhodobacter sphaeroides</name>
    <dbReference type="NCBI Taxonomy" id="1063"/>
    <lineage>
        <taxon>Bacteria</taxon>
        <taxon>Pseudomonadati</taxon>
        <taxon>Pseudomonadota</taxon>
        <taxon>Alphaproteobacteria</taxon>
        <taxon>Rhodobacterales</taxon>
        <taxon>Paracoccaceae</taxon>
        <taxon>Cereibacter</taxon>
    </lineage>
</organism>
<evidence type="ECO:0000259" key="2">
    <source>
        <dbReference type="Pfam" id="PF03795"/>
    </source>
</evidence>
<proteinExistence type="inferred from homology"/>
<reference evidence="3 4" key="1">
    <citation type="submission" date="2017-08" db="EMBL/GenBank/DDBJ databases">
        <title>Infants hospitalized years apart are colonized by the same room-sourced microbial strains.</title>
        <authorList>
            <person name="Brooks B."/>
            <person name="Olm M.R."/>
            <person name="Firek B.A."/>
            <person name="Baker R."/>
            <person name="Thomas B.C."/>
            <person name="Morowitz M.J."/>
            <person name="Banfield J.F."/>
        </authorList>
    </citation>
    <scope>NUCLEOTIDE SEQUENCE [LARGE SCALE GENOMIC DNA]</scope>
    <source>
        <strain evidence="3">S2_003_000_R2_11</strain>
    </source>
</reference>